<dbReference type="AlphaFoldDB" id="A0A4V2UVN8"/>
<dbReference type="Proteomes" id="UP000294937">
    <property type="component" value="Unassembled WGS sequence"/>
</dbReference>
<organism evidence="2 3">
    <name type="scientific">Hazenella coriacea</name>
    <dbReference type="NCBI Taxonomy" id="1179467"/>
    <lineage>
        <taxon>Bacteria</taxon>
        <taxon>Bacillati</taxon>
        <taxon>Bacillota</taxon>
        <taxon>Bacilli</taxon>
        <taxon>Bacillales</taxon>
        <taxon>Thermoactinomycetaceae</taxon>
        <taxon>Hazenella</taxon>
    </lineage>
</organism>
<gene>
    <name evidence="2" type="ORF">EDD58_101140</name>
</gene>
<keyword evidence="1" id="KW-0472">Membrane</keyword>
<evidence type="ECO:0000313" key="2">
    <source>
        <dbReference type="EMBL" id="TCS96507.1"/>
    </source>
</evidence>
<dbReference type="RefSeq" id="WP_165875723.1">
    <property type="nucleotide sequence ID" value="NZ_SMAG01000001.1"/>
</dbReference>
<keyword evidence="1" id="KW-1133">Transmembrane helix</keyword>
<keyword evidence="1" id="KW-0812">Transmembrane</keyword>
<evidence type="ECO:0000256" key="1">
    <source>
        <dbReference type="SAM" id="Phobius"/>
    </source>
</evidence>
<proteinExistence type="predicted"/>
<reference evidence="2 3" key="1">
    <citation type="submission" date="2019-03" db="EMBL/GenBank/DDBJ databases">
        <title>Genomic Encyclopedia of Type Strains, Phase IV (KMG-IV): sequencing the most valuable type-strain genomes for metagenomic binning, comparative biology and taxonomic classification.</title>
        <authorList>
            <person name="Goeker M."/>
        </authorList>
    </citation>
    <scope>NUCLEOTIDE SEQUENCE [LARGE SCALE GENOMIC DNA]</scope>
    <source>
        <strain evidence="2 3">DSM 45707</strain>
    </source>
</reference>
<dbReference type="EMBL" id="SMAG01000001">
    <property type="protein sequence ID" value="TCS96507.1"/>
    <property type="molecule type" value="Genomic_DNA"/>
</dbReference>
<comment type="caution">
    <text evidence="2">The sequence shown here is derived from an EMBL/GenBank/DDBJ whole genome shotgun (WGS) entry which is preliminary data.</text>
</comment>
<feature type="transmembrane region" description="Helical" evidence="1">
    <location>
        <begin position="16"/>
        <end position="38"/>
    </location>
</feature>
<evidence type="ECO:0000313" key="3">
    <source>
        <dbReference type="Proteomes" id="UP000294937"/>
    </source>
</evidence>
<keyword evidence="3" id="KW-1185">Reference proteome</keyword>
<name>A0A4V2UVN8_9BACL</name>
<accession>A0A4V2UVN8</accession>
<sequence>MKLNLMPRIPWAKRFFGWWLCFILMIWLGLIVAVVWFYQVQSTQLTQLDLRMKQLLPQETKAKAEMKERETFYKNHRAVLDYQQTVQALKSDSLDWSQAIAAMESATSAEGRLFNLKVQGNRLEAMAAFSTMDHAAYFQSQMKKNTFIQNFTIDKVEEATVVKEVEIKPATAKVVHFHFIYQPDLQKAPKPNIGEDPL</sequence>
<protein>
    <submittedName>
        <fullName evidence="2">Tfp pilus assembly protein PilN</fullName>
    </submittedName>
</protein>